<organism evidence="2 3">
    <name type="scientific">Talaromyces amestolkiae</name>
    <dbReference type="NCBI Taxonomy" id="1196081"/>
    <lineage>
        <taxon>Eukaryota</taxon>
        <taxon>Fungi</taxon>
        <taxon>Dikarya</taxon>
        <taxon>Ascomycota</taxon>
        <taxon>Pezizomycotina</taxon>
        <taxon>Eurotiomycetes</taxon>
        <taxon>Eurotiomycetidae</taxon>
        <taxon>Eurotiales</taxon>
        <taxon>Trichocomaceae</taxon>
        <taxon>Talaromyces</taxon>
        <taxon>Talaromyces sect. Talaromyces</taxon>
    </lineage>
</organism>
<feature type="region of interest" description="Disordered" evidence="1">
    <location>
        <begin position="1"/>
        <end position="122"/>
    </location>
</feature>
<gene>
    <name evidence="2" type="ORF">BHQ10_002199</name>
</gene>
<feature type="compositionally biased region" description="Polar residues" evidence="1">
    <location>
        <begin position="59"/>
        <end position="72"/>
    </location>
</feature>
<comment type="caution">
    <text evidence="2">The sequence shown here is derived from an EMBL/GenBank/DDBJ whole genome shotgun (WGS) entry which is preliminary data.</text>
</comment>
<evidence type="ECO:0000256" key="1">
    <source>
        <dbReference type="SAM" id="MobiDB-lite"/>
    </source>
</evidence>
<name>A0A364KRL4_TALAM</name>
<feature type="compositionally biased region" description="Polar residues" evidence="1">
    <location>
        <begin position="24"/>
        <end position="44"/>
    </location>
</feature>
<dbReference type="GeneID" id="63791416"/>
<reference evidence="2 3" key="1">
    <citation type="journal article" date="2017" name="Biotechnol. Biofuels">
        <title>Differential beta-glucosidase expression as a function of carbon source availability in Talaromyces amestolkiae: a genomic and proteomic approach.</title>
        <authorList>
            <person name="de Eugenio L.I."/>
            <person name="Mendez-Liter J.A."/>
            <person name="Nieto-Dominguez M."/>
            <person name="Alonso L."/>
            <person name="Gil-Munoz J."/>
            <person name="Barriuso J."/>
            <person name="Prieto A."/>
            <person name="Martinez M.J."/>
        </authorList>
    </citation>
    <scope>NUCLEOTIDE SEQUENCE [LARGE SCALE GENOMIC DNA]</scope>
    <source>
        <strain evidence="2 3">CIB</strain>
    </source>
</reference>
<evidence type="ECO:0000313" key="3">
    <source>
        <dbReference type="Proteomes" id="UP000249363"/>
    </source>
</evidence>
<protein>
    <submittedName>
        <fullName evidence="2">Uncharacterized protein</fullName>
    </submittedName>
</protein>
<dbReference type="OrthoDB" id="4226624at2759"/>
<dbReference type="EMBL" id="MIKG01000003">
    <property type="protein sequence ID" value="RAO66187.1"/>
    <property type="molecule type" value="Genomic_DNA"/>
</dbReference>
<proteinExistence type="predicted"/>
<dbReference type="AlphaFoldDB" id="A0A364KRL4"/>
<dbReference type="Proteomes" id="UP000249363">
    <property type="component" value="Unassembled WGS sequence"/>
</dbReference>
<accession>A0A364KRL4</accession>
<evidence type="ECO:0000313" key="2">
    <source>
        <dbReference type="EMBL" id="RAO66187.1"/>
    </source>
</evidence>
<keyword evidence="3" id="KW-1185">Reference proteome</keyword>
<dbReference type="RefSeq" id="XP_040730704.1">
    <property type="nucleotide sequence ID" value="XM_040874318.1"/>
</dbReference>
<sequence length="122" mass="13887">MKSLSKHLPHFTGSSDQKQYHQGVRSTLNPDDSNMNTMDNSSDTKQQKKPLWGMHRQGKSQQQPRKTSTGSFSDDDIAALPVEKQLETDYDQTGHLVPDTEHFTSEQDMVEASNEEFHHPTM</sequence>